<evidence type="ECO:0000313" key="2">
    <source>
        <dbReference type="Proteomes" id="UP000189677"/>
    </source>
</evidence>
<name>A0A1U9QM32_STRNV</name>
<gene>
    <name evidence="1" type="ORF">BBN63_00960</name>
</gene>
<sequence>MPISVRLERRIRRDFPDPGSAAEIMRMLDELPGTAGYDVEHFAGERVQAAIVLLAEGSVRRFHESVGLALTDWRDLLVAAELDHESWPDRLQAELSTGVAPC</sequence>
<dbReference type="EMBL" id="CP018047">
    <property type="protein sequence ID" value="AQU65043.1"/>
    <property type="molecule type" value="Genomic_DNA"/>
</dbReference>
<reference evidence="1 2" key="1">
    <citation type="submission" date="2016-11" db="EMBL/GenBank/DDBJ databases">
        <title>Complete genome sequence of Streptomyces niveus SCSIO 3406.</title>
        <authorList>
            <person name="Zhu Q."/>
            <person name="Cheng W."/>
            <person name="Song Y."/>
            <person name="Li Q."/>
            <person name="Ju J."/>
        </authorList>
    </citation>
    <scope>NUCLEOTIDE SEQUENCE [LARGE SCALE GENOMIC DNA]</scope>
    <source>
        <strain evidence="1 2">SCSIO 3406</strain>
    </source>
</reference>
<proteinExistence type="predicted"/>
<keyword evidence="2" id="KW-1185">Reference proteome</keyword>
<dbReference type="AlphaFoldDB" id="A0A1U9QM32"/>
<accession>A0A1U9QM32</accession>
<dbReference type="Proteomes" id="UP000189677">
    <property type="component" value="Chromosome"/>
</dbReference>
<dbReference type="RefSeq" id="WP_078073525.1">
    <property type="nucleotide sequence ID" value="NZ_CP018047.1"/>
</dbReference>
<dbReference type="OrthoDB" id="3698546at2"/>
<organism evidence="1 2">
    <name type="scientific">Streptomyces niveus</name>
    <name type="common">Streptomyces spheroides</name>
    <dbReference type="NCBI Taxonomy" id="193462"/>
    <lineage>
        <taxon>Bacteria</taxon>
        <taxon>Bacillati</taxon>
        <taxon>Actinomycetota</taxon>
        <taxon>Actinomycetes</taxon>
        <taxon>Kitasatosporales</taxon>
        <taxon>Streptomycetaceae</taxon>
        <taxon>Streptomyces</taxon>
    </lineage>
</organism>
<evidence type="ECO:0000313" key="1">
    <source>
        <dbReference type="EMBL" id="AQU65043.1"/>
    </source>
</evidence>
<protein>
    <submittedName>
        <fullName evidence="1">Uncharacterized protein</fullName>
    </submittedName>
</protein>
<dbReference type="KEGG" id="snw:BBN63_00960"/>